<organism evidence="1">
    <name type="scientific">Rhizophora mucronata</name>
    <name type="common">Asiatic mangrove</name>
    <dbReference type="NCBI Taxonomy" id="61149"/>
    <lineage>
        <taxon>Eukaryota</taxon>
        <taxon>Viridiplantae</taxon>
        <taxon>Streptophyta</taxon>
        <taxon>Embryophyta</taxon>
        <taxon>Tracheophyta</taxon>
        <taxon>Spermatophyta</taxon>
        <taxon>Magnoliopsida</taxon>
        <taxon>eudicotyledons</taxon>
        <taxon>Gunneridae</taxon>
        <taxon>Pentapetalae</taxon>
        <taxon>rosids</taxon>
        <taxon>fabids</taxon>
        <taxon>Malpighiales</taxon>
        <taxon>Rhizophoraceae</taxon>
        <taxon>Rhizophora</taxon>
    </lineage>
</organism>
<sequence>MQKQEIICQDCQRDAVNIYRSGIQILEISEGIE</sequence>
<proteinExistence type="predicted"/>
<evidence type="ECO:0000313" key="1">
    <source>
        <dbReference type="EMBL" id="MBX42584.1"/>
    </source>
</evidence>
<protein>
    <submittedName>
        <fullName evidence="1">Uncharacterized protein</fullName>
    </submittedName>
</protein>
<dbReference type="EMBL" id="GGEC01062100">
    <property type="protein sequence ID" value="MBX42584.1"/>
    <property type="molecule type" value="Transcribed_RNA"/>
</dbReference>
<reference evidence="1" key="1">
    <citation type="submission" date="2018-02" db="EMBL/GenBank/DDBJ databases">
        <title>Rhizophora mucronata_Transcriptome.</title>
        <authorList>
            <person name="Meera S.P."/>
            <person name="Sreeshan A."/>
            <person name="Augustine A."/>
        </authorList>
    </citation>
    <scope>NUCLEOTIDE SEQUENCE</scope>
    <source>
        <tissue evidence="1">Leaf</tissue>
    </source>
</reference>
<accession>A0A2P2NJH4</accession>
<name>A0A2P2NJH4_RHIMU</name>
<dbReference type="AlphaFoldDB" id="A0A2P2NJH4"/>